<protein>
    <submittedName>
        <fullName evidence="2">Uncharacterized protein</fullName>
    </submittedName>
</protein>
<sequence length="113" mass="12531">MQHAKGLIQGADKLPPLQWTAAACGPPCSSSRAHYRRRHKKLPTSAGKQRLSSQFHDKVISSYASDSPYAAKLHSSSTQFSLNCRLITKCEVSETLPFYCTTRLIQIITGGYF</sequence>
<proteinExistence type="predicted"/>
<feature type="compositionally biased region" description="Basic residues" evidence="1">
    <location>
        <begin position="33"/>
        <end position="42"/>
    </location>
</feature>
<dbReference type="Proteomes" id="UP001600888">
    <property type="component" value="Unassembled WGS sequence"/>
</dbReference>
<dbReference type="EMBL" id="JBAWTH010000021">
    <property type="protein sequence ID" value="KAL2287189.1"/>
    <property type="molecule type" value="Genomic_DNA"/>
</dbReference>
<evidence type="ECO:0000313" key="2">
    <source>
        <dbReference type="EMBL" id="KAL2287189.1"/>
    </source>
</evidence>
<reference evidence="2 3" key="1">
    <citation type="submission" date="2024-03" db="EMBL/GenBank/DDBJ databases">
        <title>A high-quality draft genome sequence of Diaporthe vaccinii, a causative agent of upright dieback and viscid rot disease in cranberry plants.</title>
        <authorList>
            <person name="Sarrasin M."/>
            <person name="Lang B.F."/>
            <person name="Burger G."/>
        </authorList>
    </citation>
    <scope>NUCLEOTIDE SEQUENCE [LARGE SCALE GENOMIC DNA]</scope>
    <source>
        <strain evidence="2 3">IS7</strain>
    </source>
</reference>
<feature type="region of interest" description="Disordered" evidence="1">
    <location>
        <begin position="27"/>
        <end position="51"/>
    </location>
</feature>
<organism evidence="2 3">
    <name type="scientific">Diaporthe vaccinii</name>
    <dbReference type="NCBI Taxonomy" id="105482"/>
    <lineage>
        <taxon>Eukaryota</taxon>
        <taxon>Fungi</taxon>
        <taxon>Dikarya</taxon>
        <taxon>Ascomycota</taxon>
        <taxon>Pezizomycotina</taxon>
        <taxon>Sordariomycetes</taxon>
        <taxon>Sordariomycetidae</taxon>
        <taxon>Diaporthales</taxon>
        <taxon>Diaporthaceae</taxon>
        <taxon>Diaporthe</taxon>
        <taxon>Diaporthe eres species complex</taxon>
    </lineage>
</organism>
<gene>
    <name evidence="2" type="ORF">FJTKL_06179</name>
</gene>
<name>A0ABR4EXM4_9PEZI</name>
<comment type="caution">
    <text evidence="2">The sequence shown here is derived from an EMBL/GenBank/DDBJ whole genome shotgun (WGS) entry which is preliminary data.</text>
</comment>
<accession>A0ABR4EXM4</accession>
<dbReference type="PROSITE" id="PS51257">
    <property type="entry name" value="PROKAR_LIPOPROTEIN"/>
    <property type="match status" value="1"/>
</dbReference>
<evidence type="ECO:0000313" key="3">
    <source>
        <dbReference type="Proteomes" id="UP001600888"/>
    </source>
</evidence>
<keyword evidence="3" id="KW-1185">Reference proteome</keyword>
<evidence type="ECO:0000256" key="1">
    <source>
        <dbReference type="SAM" id="MobiDB-lite"/>
    </source>
</evidence>